<evidence type="ECO:0000313" key="2">
    <source>
        <dbReference type="Proteomes" id="UP001227268"/>
    </source>
</evidence>
<organism evidence="1 2">
    <name type="scientific">Naganishia friedmannii</name>
    <dbReference type="NCBI Taxonomy" id="89922"/>
    <lineage>
        <taxon>Eukaryota</taxon>
        <taxon>Fungi</taxon>
        <taxon>Dikarya</taxon>
        <taxon>Basidiomycota</taxon>
        <taxon>Agaricomycotina</taxon>
        <taxon>Tremellomycetes</taxon>
        <taxon>Filobasidiales</taxon>
        <taxon>Filobasidiaceae</taxon>
        <taxon>Naganishia</taxon>
    </lineage>
</organism>
<protein>
    <submittedName>
        <fullName evidence="1">Uncharacterized protein</fullName>
    </submittedName>
</protein>
<comment type="caution">
    <text evidence="1">The sequence shown here is derived from an EMBL/GenBank/DDBJ whole genome shotgun (WGS) entry which is preliminary data.</text>
</comment>
<dbReference type="Proteomes" id="UP001227268">
    <property type="component" value="Unassembled WGS sequence"/>
</dbReference>
<name>A0ACC2W263_9TREE</name>
<keyword evidence="2" id="KW-1185">Reference proteome</keyword>
<sequence>MSTVPVLHCPATSAIRFLPPPPPPSVASDHLHPLEDPQISQIDPRTLQNLQQASHHLHASRLVAFPTETVYGLGANTLDPVAVARVYELKGRPQDNPLIVHVSSLRMLRSLLPHNNQQISDLYLALINAFWPGPLTLLFPAKHPQRPPPAPQTLGIRLPAHPLARALITVANVPISAPSANSSGRPSPTRAEHVFADLGSKGAVPVIGDGGGAVDEVGMLGCILDAGACDVGVESTVLDGTSWTREQGGQRVVKVLRPGGVGVEEIERVVRTLDDRLGLGAEERTRVWVYGRDPPLSTRTSTSDSTVTPSMASEIIHSPRPQHNPPPQPPTAAQEISNPSTPGMKYKHYSPSVPVYLIYPTNTFPSAPRPFTSTGEKGGRGTPMQVEKVVQSIASQLVVSTLRPPPSNHPASETRKTPPLKFGVMAFTDSPLARAFSSLSPSTSTSEETTATTTTSLGGGGEGGEEKLDIVVRVKEFGRTADDAARALFRDMLAFEGTGGGARTRIPDKETIAASTTISGSEIPLRGDNDAEGLEGVEGGVDAIIIEACSEQGVGLAVMERINKAVGGGGTGDGLASSSARGKGGAEGQKRFWVRV</sequence>
<gene>
    <name evidence="1" type="ORF">QFC21_001764</name>
</gene>
<proteinExistence type="predicted"/>
<evidence type="ECO:0000313" key="1">
    <source>
        <dbReference type="EMBL" id="KAJ9105394.1"/>
    </source>
</evidence>
<reference evidence="1" key="1">
    <citation type="submission" date="2023-04" db="EMBL/GenBank/DDBJ databases">
        <title>Draft Genome sequencing of Naganishia species isolated from polar environments using Oxford Nanopore Technology.</title>
        <authorList>
            <person name="Leo P."/>
            <person name="Venkateswaran K."/>
        </authorList>
    </citation>
    <scope>NUCLEOTIDE SEQUENCE</scope>
    <source>
        <strain evidence="1">MNA-CCFEE 5423</strain>
    </source>
</reference>
<accession>A0ACC2W263</accession>
<dbReference type="EMBL" id="JASBWT010000004">
    <property type="protein sequence ID" value="KAJ9105394.1"/>
    <property type="molecule type" value="Genomic_DNA"/>
</dbReference>